<evidence type="ECO:0000313" key="2">
    <source>
        <dbReference type="Proteomes" id="UP000246569"/>
    </source>
</evidence>
<dbReference type="Proteomes" id="UP000246569">
    <property type="component" value="Unassembled WGS sequence"/>
</dbReference>
<dbReference type="AlphaFoldDB" id="A0A317N1J2"/>
<evidence type="ECO:0008006" key="3">
    <source>
        <dbReference type="Google" id="ProtNLM"/>
    </source>
</evidence>
<dbReference type="EMBL" id="QGTJ01000001">
    <property type="protein sequence ID" value="PWV66000.1"/>
    <property type="molecule type" value="Genomic_DNA"/>
</dbReference>
<reference evidence="1 2" key="1">
    <citation type="submission" date="2018-05" db="EMBL/GenBank/DDBJ databases">
        <title>Genomic Encyclopedia of Type Strains, Phase IV (KMG-IV): sequencing the most valuable type-strain genomes for metagenomic binning, comparative biology and taxonomic classification.</title>
        <authorList>
            <person name="Goeker M."/>
        </authorList>
    </citation>
    <scope>NUCLEOTIDE SEQUENCE [LARGE SCALE GENOMIC DNA]</scope>
    <source>
        <strain evidence="1 2">DSM 23606</strain>
    </source>
</reference>
<sequence length="166" mass="17048">MEEGVNARITDITTELIARLSALPALAGRVYRERVARIGDALPPRPFGVLIAVSDEMTGGTPARPVYSRAALLELVVDAGEADSPPGADPQAELQAAIAAAQTARDALLRDVRACLAGLIAPGGRVLGGLAQSLASGGCEIEEPDTGSTLAVLRVPIVIGYTEPGR</sequence>
<comment type="caution">
    <text evidence="1">The sequence shown here is derived from an EMBL/GenBank/DDBJ whole genome shotgun (WGS) entry which is preliminary data.</text>
</comment>
<name>A0A317N1J2_9GAMM</name>
<protein>
    <recommendedName>
        <fullName evidence="3">Gp37 protein</fullName>
    </recommendedName>
</protein>
<keyword evidence="2" id="KW-1185">Reference proteome</keyword>
<proteinExistence type="predicted"/>
<evidence type="ECO:0000313" key="1">
    <source>
        <dbReference type="EMBL" id="PWV66000.1"/>
    </source>
</evidence>
<organism evidence="1 2">
    <name type="scientific">Plasticicumulans acidivorans</name>
    <dbReference type="NCBI Taxonomy" id="886464"/>
    <lineage>
        <taxon>Bacteria</taxon>
        <taxon>Pseudomonadati</taxon>
        <taxon>Pseudomonadota</taxon>
        <taxon>Gammaproteobacteria</taxon>
        <taxon>Candidatus Competibacteraceae</taxon>
        <taxon>Plasticicumulans</taxon>
    </lineage>
</organism>
<accession>A0A317N1J2</accession>
<gene>
    <name evidence="1" type="ORF">C7443_101488</name>
</gene>